<keyword evidence="1" id="KW-0732">Signal</keyword>
<proteinExistence type="predicted"/>
<feature type="signal peptide" evidence="1">
    <location>
        <begin position="1"/>
        <end position="18"/>
    </location>
</feature>
<organism evidence="2 3">
    <name type="scientific">Hymenobacter chitinivorans DSM 11115</name>
    <dbReference type="NCBI Taxonomy" id="1121954"/>
    <lineage>
        <taxon>Bacteria</taxon>
        <taxon>Pseudomonadati</taxon>
        <taxon>Bacteroidota</taxon>
        <taxon>Cytophagia</taxon>
        <taxon>Cytophagales</taxon>
        <taxon>Hymenobacteraceae</taxon>
        <taxon>Hymenobacter</taxon>
    </lineage>
</organism>
<dbReference type="RefSeq" id="WP_100336294.1">
    <property type="nucleotide sequence ID" value="NZ_PGFA01000001.1"/>
</dbReference>
<keyword evidence="3" id="KW-1185">Reference proteome</keyword>
<reference evidence="2 3" key="1">
    <citation type="submission" date="2017-11" db="EMBL/GenBank/DDBJ databases">
        <title>Genomic Encyclopedia of Archaeal and Bacterial Type Strains, Phase II (KMG-II): From Individual Species to Whole Genera.</title>
        <authorList>
            <person name="Goeker M."/>
        </authorList>
    </citation>
    <scope>NUCLEOTIDE SEQUENCE [LARGE SCALE GENOMIC DNA]</scope>
    <source>
        <strain evidence="2 3">DSM 11115</strain>
    </source>
</reference>
<evidence type="ECO:0000256" key="1">
    <source>
        <dbReference type="SAM" id="SignalP"/>
    </source>
</evidence>
<protein>
    <submittedName>
        <fullName evidence="2">Uncharacterized protein</fullName>
    </submittedName>
</protein>
<name>A0A2M9BRU7_9BACT</name>
<gene>
    <name evidence="2" type="ORF">CLV45_2088</name>
</gene>
<evidence type="ECO:0000313" key="2">
    <source>
        <dbReference type="EMBL" id="PJJ60657.1"/>
    </source>
</evidence>
<comment type="caution">
    <text evidence="2">The sequence shown here is derived from an EMBL/GenBank/DDBJ whole genome shotgun (WGS) entry which is preliminary data.</text>
</comment>
<dbReference type="OrthoDB" id="875758at2"/>
<dbReference type="Proteomes" id="UP000228535">
    <property type="component" value="Unassembled WGS sequence"/>
</dbReference>
<evidence type="ECO:0000313" key="3">
    <source>
        <dbReference type="Proteomes" id="UP000228535"/>
    </source>
</evidence>
<sequence>MKKLFLLVALLSSFAASAQMVTPERKRYMRPKKDEECALVLNVTKNTDEDSQKDASVTRVAYRPYAELVTALNAMREMNRWADSTYQRRFKNLPLGGELQVTMYRRGAQNADPSALALKATTKDGKEVLNQTLTAGTGRFWNQDQYKSERVIPFVKMETPQPLTLIITDAKLKQDFEYVINAQ</sequence>
<accession>A0A2M9BRU7</accession>
<dbReference type="EMBL" id="PGFA01000001">
    <property type="protein sequence ID" value="PJJ60657.1"/>
    <property type="molecule type" value="Genomic_DNA"/>
</dbReference>
<dbReference type="AlphaFoldDB" id="A0A2M9BRU7"/>
<feature type="chain" id="PRO_5014948487" evidence="1">
    <location>
        <begin position="19"/>
        <end position="183"/>
    </location>
</feature>